<evidence type="ECO:0000313" key="8">
    <source>
        <dbReference type="Proteomes" id="UP000607796"/>
    </source>
</evidence>
<dbReference type="Pfam" id="PF25973">
    <property type="entry name" value="BSH_CzcB"/>
    <property type="match status" value="1"/>
</dbReference>
<gene>
    <name evidence="7" type="ORF">IQ782_23450</name>
</gene>
<feature type="region of interest" description="Disordered" evidence="3">
    <location>
        <begin position="369"/>
        <end position="398"/>
    </location>
</feature>
<dbReference type="SUPFAM" id="SSF111369">
    <property type="entry name" value="HlyD-like secretion proteins"/>
    <property type="match status" value="1"/>
</dbReference>
<dbReference type="Gene3D" id="2.40.50.100">
    <property type="match status" value="1"/>
</dbReference>
<feature type="domain" description="CzcB-like barrel-sandwich hybrid" evidence="6">
    <location>
        <begin position="97"/>
        <end position="223"/>
    </location>
</feature>
<feature type="domain" description="CusB-like beta-barrel" evidence="5">
    <location>
        <begin position="229"/>
        <end position="298"/>
    </location>
</feature>
<name>A0ABR9X8H4_9RHOB</name>
<evidence type="ECO:0000256" key="3">
    <source>
        <dbReference type="SAM" id="MobiDB-lite"/>
    </source>
</evidence>
<evidence type="ECO:0000259" key="6">
    <source>
        <dbReference type="Pfam" id="PF25973"/>
    </source>
</evidence>
<dbReference type="Pfam" id="PF25954">
    <property type="entry name" value="Beta-barrel_RND_2"/>
    <property type="match status" value="1"/>
</dbReference>
<accession>A0ABR9X8H4</accession>
<evidence type="ECO:0000256" key="4">
    <source>
        <dbReference type="SAM" id="Phobius"/>
    </source>
</evidence>
<protein>
    <submittedName>
        <fullName evidence="7">Efflux RND transporter periplasmic adaptor subunit</fullName>
    </submittedName>
</protein>
<dbReference type="Proteomes" id="UP000607796">
    <property type="component" value="Unassembled WGS sequence"/>
</dbReference>
<keyword evidence="8" id="KW-1185">Reference proteome</keyword>
<dbReference type="EMBL" id="JADFFK010000022">
    <property type="protein sequence ID" value="MBE9639813.1"/>
    <property type="molecule type" value="Genomic_DNA"/>
</dbReference>
<keyword evidence="2" id="KW-0175">Coiled coil</keyword>
<evidence type="ECO:0000259" key="5">
    <source>
        <dbReference type="Pfam" id="PF25954"/>
    </source>
</evidence>
<dbReference type="PANTHER" id="PTHR30469">
    <property type="entry name" value="MULTIDRUG RESISTANCE PROTEIN MDTA"/>
    <property type="match status" value="1"/>
</dbReference>
<dbReference type="PANTHER" id="PTHR30469:SF29">
    <property type="entry name" value="BLR2860 PROTEIN"/>
    <property type="match status" value="1"/>
</dbReference>
<dbReference type="InterPro" id="IPR058792">
    <property type="entry name" value="Beta-barrel_RND_2"/>
</dbReference>
<proteinExistence type="inferred from homology"/>
<comment type="similarity">
    <text evidence="1">Belongs to the membrane fusion protein (MFP) (TC 8.A.1) family.</text>
</comment>
<keyword evidence="4" id="KW-0812">Transmembrane</keyword>
<evidence type="ECO:0000256" key="2">
    <source>
        <dbReference type="SAM" id="Coils"/>
    </source>
</evidence>
<keyword evidence="4" id="KW-0472">Membrane</keyword>
<organism evidence="7 8">
    <name type="scientific">Salipiger mangrovisoli</name>
    <dbReference type="NCBI Taxonomy" id="2865933"/>
    <lineage>
        <taxon>Bacteria</taxon>
        <taxon>Pseudomonadati</taxon>
        <taxon>Pseudomonadota</taxon>
        <taxon>Alphaproteobacteria</taxon>
        <taxon>Rhodobacterales</taxon>
        <taxon>Roseobacteraceae</taxon>
        <taxon>Salipiger</taxon>
    </lineage>
</organism>
<sequence length="398" mass="41986">MSESSSMTDHPAAEATPEALRFETDRGSSRPFWIAIFLVAAIILWMGSGFFLPGSEPAAEAAADDPLPPSVMVLQSKAEPVTLSYRAEGQALPDRDTDVIAETAGTVIEMPFAKGDRVQRGDVLARLNSARAEAALTQAEEQRANAQREFDNAAQLFERGVATNDRLSEARAALAAAEADVASAEEAIDNLVVEAPFAGRIEGLPASEGEYVQAGATISRVVDNDPLTVAIQVPQQALSRISEGQSAEVNFITGQTREGWVSFVGAAAASETRTFLTEIEVANPGGEVPAGVSAQVTIPTGEATAHRVAPSIISLDEAGQIGLKTVEDGRVAFHPIQIVKTEIDSVWVTGLDDDVTIITVGQGFVRDGEEVRAEPQEETEQVSDAAAGVPLEIAEDKP</sequence>
<reference evidence="7 8" key="1">
    <citation type="journal article" date="2021" name="Int. J. Syst. Evol. Microbiol.">
        <title>Salipiger mangrovisoli sp. nov., isolated from mangrove soil and the proposal for the reclassification of Paraphaeobacter pallidus as Salipiger pallidus comb. nov.</title>
        <authorList>
            <person name="Du J."/>
            <person name="Liu Y."/>
            <person name="Pei T."/>
            <person name="Deng M.R."/>
            <person name="Zhu H."/>
        </authorList>
    </citation>
    <scope>NUCLEOTIDE SEQUENCE [LARGE SCALE GENOMIC DNA]</scope>
    <source>
        <strain evidence="7 8">6D45A</strain>
    </source>
</reference>
<dbReference type="InterPro" id="IPR058647">
    <property type="entry name" value="BSH_CzcB-like"/>
</dbReference>
<dbReference type="NCBIfam" id="TIGR01730">
    <property type="entry name" value="RND_mfp"/>
    <property type="match status" value="1"/>
</dbReference>
<dbReference type="Gene3D" id="2.40.30.170">
    <property type="match status" value="1"/>
</dbReference>
<keyword evidence="4" id="KW-1133">Transmembrane helix</keyword>
<dbReference type="InterPro" id="IPR006143">
    <property type="entry name" value="RND_pump_MFP"/>
</dbReference>
<dbReference type="Gene3D" id="1.10.287.470">
    <property type="entry name" value="Helix hairpin bin"/>
    <property type="match status" value="1"/>
</dbReference>
<evidence type="ECO:0000313" key="7">
    <source>
        <dbReference type="EMBL" id="MBE9639813.1"/>
    </source>
</evidence>
<feature type="transmembrane region" description="Helical" evidence="4">
    <location>
        <begin position="31"/>
        <end position="52"/>
    </location>
</feature>
<dbReference type="Gene3D" id="2.40.420.20">
    <property type="match status" value="1"/>
</dbReference>
<evidence type="ECO:0000256" key="1">
    <source>
        <dbReference type="ARBA" id="ARBA00009477"/>
    </source>
</evidence>
<feature type="coiled-coil region" evidence="2">
    <location>
        <begin position="127"/>
        <end position="194"/>
    </location>
</feature>
<comment type="caution">
    <text evidence="7">The sequence shown here is derived from an EMBL/GenBank/DDBJ whole genome shotgun (WGS) entry which is preliminary data.</text>
</comment>
<feature type="region of interest" description="Disordered" evidence="3">
    <location>
        <begin position="1"/>
        <end position="21"/>
    </location>
</feature>